<dbReference type="HOGENOM" id="CLU_1051317_0_0_1"/>
<dbReference type="EnsemblPlants" id="Solyc01g080440.1.1">
    <property type="protein sequence ID" value="Solyc01g080440.1.1"/>
    <property type="gene ID" value="Solyc01g080440.1"/>
</dbReference>
<organism evidence="2">
    <name type="scientific">Solanum lycopersicum</name>
    <name type="common">Tomato</name>
    <name type="synonym">Lycopersicon esculentum</name>
    <dbReference type="NCBI Taxonomy" id="4081"/>
    <lineage>
        <taxon>Eukaryota</taxon>
        <taxon>Viridiplantae</taxon>
        <taxon>Streptophyta</taxon>
        <taxon>Embryophyta</taxon>
        <taxon>Tracheophyta</taxon>
        <taxon>Spermatophyta</taxon>
        <taxon>Magnoliopsida</taxon>
        <taxon>eudicotyledons</taxon>
        <taxon>Gunneridae</taxon>
        <taxon>Pentapetalae</taxon>
        <taxon>asterids</taxon>
        <taxon>lamiids</taxon>
        <taxon>Solanales</taxon>
        <taxon>Solanaceae</taxon>
        <taxon>Solanoideae</taxon>
        <taxon>Solaneae</taxon>
        <taxon>Solanum</taxon>
        <taxon>Solanum subgen. Lycopersicon</taxon>
    </lineage>
</organism>
<evidence type="ECO:0000256" key="1">
    <source>
        <dbReference type="SAM" id="MobiDB-lite"/>
    </source>
</evidence>
<dbReference type="AlphaFoldDB" id="K4AXT8"/>
<dbReference type="OMA" id="ECEHPFA"/>
<proteinExistence type="predicted"/>
<sequence>MPQRPTLHPPSPRNPYLSSPLVLEASYPEEPPLVPEDPPLNLAPVLEALYPEDPLSLRCRAPRTPYPTPRPREPSYPTLPSIPKAPCSEDLPTLPPLPVSPHPRGVVPQVPPYCIPLSLRTSPTLPPIPEASCPDDPPTLLYPLSPKHRAPRTPYPTPLSSRRRAPRTLTLPPVPRCHASRTRPTLLPVPEVKCPEDAPLPYPFIPEDPSTLTLLPEALSSDDCPTLPYPLYLRRLAPRTPFPTPLRPQGTVPRGLPCPALPSRP</sequence>
<reference evidence="2" key="2">
    <citation type="submission" date="2015-06" db="UniProtKB">
        <authorList>
            <consortium name="EnsemblPlants"/>
        </authorList>
    </citation>
    <scope>IDENTIFICATION</scope>
    <source>
        <strain evidence="2">cv. Heinz 1706</strain>
    </source>
</reference>
<protein>
    <submittedName>
        <fullName evidence="2">Uncharacterized protein</fullName>
    </submittedName>
</protein>
<feature type="region of interest" description="Disordered" evidence="1">
    <location>
        <begin position="1"/>
        <end position="39"/>
    </location>
</feature>
<reference evidence="2" key="1">
    <citation type="journal article" date="2012" name="Nature">
        <title>The tomato genome sequence provides insights into fleshy fruit evolution.</title>
        <authorList>
            <consortium name="Tomato Genome Consortium"/>
        </authorList>
    </citation>
    <scope>NUCLEOTIDE SEQUENCE [LARGE SCALE GENOMIC DNA]</scope>
    <source>
        <strain evidence="2">cv. Heinz 1706</strain>
    </source>
</reference>
<feature type="region of interest" description="Disordered" evidence="1">
    <location>
        <begin position="53"/>
        <end position="100"/>
    </location>
</feature>
<evidence type="ECO:0000313" key="3">
    <source>
        <dbReference type="Proteomes" id="UP000004994"/>
    </source>
</evidence>
<dbReference type="PaxDb" id="4081-Solyc01g080440.1.1"/>
<feature type="region of interest" description="Disordered" evidence="1">
    <location>
        <begin position="126"/>
        <end position="181"/>
    </location>
</feature>
<evidence type="ECO:0000313" key="2">
    <source>
        <dbReference type="EnsemblPlants" id="Solyc01g080440.1.1"/>
    </source>
</evidence>
<name>K4AXT8_SOLLC</name>
<dbReference type="InParanoid" id="K4AXT8"/>
<keyword evidence="3" id="KW-1185">Reference proteome</keyword>
<accession>K4AXT8</accession>
<feature type="region of interest" description="Disordered" evidence="1">
    <location>
        <begin position="238"/>
        <end position="265"/>
    </location>
</feature>
<feature type="compositionally biased region" description="Pro residues" evidence="1">
    <location>
        <begin position="29"/>
        <end position="38"/>
    </location>
</feature>
<dbReference type="Proteomes" id="UP000004994">
    <property type="component" value="Chromosome 1"/>
</dbReference>
<dbReference type="Gramene" id="Solyc01g080440.1.1">
    <property type="protein sequence ID" value="Solyc01g080440.1.1"/>
    <property type="gene ID" value="Solyc01g080440.1"/>
</dbReference>